<dbReference type="PROSITE" id="PS50801">
    <property type="entry name" value="STAS"/>
    <property type="match status" value="1"/>
</dbReference>
<proteinExistence type="predicted"/>
<dbReference type="SUPFAM" id="SSF55874">
    <property type="entry name" value="ATPase domain of HSP90 chaperone/DNA topoisomerase II/histidine kinase"/>
    <property type="match status" value="1"/>
</dbReference>
<dbReference type="PANTHER" id="PTHR35526">
    <property type="entry name" value="ANTI-SIGMA-F FACTOR RSBW-RELATED"/>
    <property type="match status" value="1"/>
</dbReference>
<dbReference type="InterPro" id="IPR003594">
    <property type="entry name" value="HATPase_dom"/>
</dbReference>
<evidence type="ECO:0000313" key="4">
    <source>
        <dbReference type="EMBL" id="XCH75678.1"/>
    </source>
</evidence>
<accession>A0AAU8HH24</accession>
<dbReference type="InterPro" id="IPR058548">
    <property type="entry name" value="MlaB-like_STAS"/>
</dbReference>
<organism evidence="4">
    <name type="scientific">Micromonospora sp. CCTCC AA 2012012</name>
    <dbReference type="NCBI Taxonomy" id="3111921"/>
    <lineage>
        <taxon>Bacteria</taxon>
        <taxon>Bacillati</taxon>
        <taxon>Actinomycetota</taxon>
        <taxon>Actinomycetes</taxon>
        <taxon>Micromonosporales</taxon>
        <taxon>Micromonosporaceae</taxon>
        <taxon>Micromonospora</taxon>
    </lineage>
</organism>
<keyword evidence="1" id="KW-0808">Transferase</keyword>
<dbReference type="InterPro" id="IPR002645">
    <property type="entry name" value="STAS_dom"/>
</dbReference>
<dbReference type="Pfam" id="PF13466">
    <property type="entry name" value="STAS_2"/>
    <property type="match status" value="1"/>
</dbReference>
<keyword evidence="1" id="KW-0418">Kinase</keyword>
<dbReference type="AlphaFoldDB" id="A0AAU8HH24"/>
<reference evidence="4" key="2">
    <citation type="submission" date="2024-06" db="EMBL/GenBank/DDBJ databases">
        <title>Micromonospora mangrovi CCTCC AA 2012012 genome sequences.</title>
        <authorList>
            <person name="Gao J."/>
        </authorList>
    </citation>
    <scope>NUCLEOTIDE SEQUENCE</scope>
    <source>
        <strain evidence="4">CCTCC AA 2012012</strain>
    </source>
</reference>
<dbReference type="InterPro" id="IPR036890">
    <property type="entry name" value="HATPase_C_sf"/>
</dbReference>
<dbReference type="Gene3D" id="3.30.750.24">
    <property type="entry name" value="STAS domain"/>
    <property type="match status" value="1"/>
</dbReference>
<dbReference type="Gene3D" id="3.30.565.10">
    <property type="entry name" value="Histidine kinase-like ATPase, C-terminal domain"/>
    <property type="match status" value="1"/>
</dbReference>
<name>A0AAU8HH24_9ACTN</name>
<dbReference type="InterPro" id="IPR050267">
    <property type="entry name" value="Anti-sigma-factor_SerPK"/>
</dbReference>
<sequence length="243" mass="25713">MSTGISCEVRDDAPVTVVRLAGRLDLSTMRSVHTTLDHCLTAQPDALVVDLSRLAVTDPLALSVFAAAARRAADWPAVPMVLCSPPQETATWLSETTACRVVPVRRDCAEATAVANAAASPRLRARLEPVAGACRRARELVTDACGRWNVPELAGPASLVLSELVGNVVRHAGTPMQVTVTLRRPYLRVAVADGSTATVRAATGRDLRAEGGRGLLLVRELAQRWGSSPVGDGKVVWAMLPAI</sequence>
<evidence type="ECO:0000313" key="3">
    <source>
        <dbReference type="EMBL" id="XBP94975.1"/>
    </source>
</evidence>
<dbReference type="PANTHER" id="PTHR35526:SF3">
    <property type="entry name" value="ANTI-SIGMA-F FACTOR RSBW"/>
    <property type="match status" value="1"/>
</dbReference>
<dbReference type="InterPro" id="IPR036513">
    <property type="entry name" value="STAS_dom_sf"/>
</dbReference>
<evidence type="ECO:0000256" key="1">
    <source>
        <dbReference type="ARBA" id="ARBA00022527"/>
    </source>
</evidence>
<dbReference type="EMBL" id="CP157762">
    <property type="protein sequence ID" value="XBP94975.1"/>
    <property type="molecule type" value="Genomic_DNA"/>
</dbReference>
<protein>
    <submittedName>
        <fullName evidence="4">STAS domain-containing protein</fullName>
    </submittedName>
</protein>
<dbReference type="SUPFAM" id="SSF52091">
    <property type="entry name" value="SpoIIaa-like"/>
    <property type="match status" value="1"/>
</dbReference>
<dbReference type="GO" id="GO:0004674">
    <property type="term" value="F:protein serine/threonine kinase activity"/>
    <property type="evidence" value="ECO:0007669"/>
    <property type="project" value="UniProtKB-KW"/>
</dbReference>
<dbReference type="EMBL" id="CP159342">
    <property type="protein sequence ID" value="XCH75678.1"/>
    <property type="molecule type" value="Genomic_DNA"/>
</dbReference>
<dbReference type="CDD" id="cd16936">
    <property type="entry name" value="HATPase_RsbW-like"/>
    <property type="match status" value="1"/>
</dbReference>
<evidence type="ECO:0000259" key="2">
    <source>
        <dbReference type="PROSITE" id="PS50801"/>
    </source>
</evidence>
<dbReference type="Pfam" id="PF13581">
    <property type="entry name" value="HATPase_c_2"/>
    <property type="match status" value="1"/>
</dbReference>
<feature type="domain" description="STAS" evidence="2">
    <location>
        <begin position="5"/>
        <end position="115"/>
    </location>
</feature>
<reference evidence="3" key="1">
    <citation type="submission" date="2024-01" db="EMBL/GenBank/DDBJ databases">
        <title>The genome sequence of Micromonospora mangrovi CCTCC AA 2012012.</title>
        <authorList>
            <person name="Gao J."/>
        </authorList>
    </citation>
    <scope>NUCLEOTIDE SEQUENCE</scope>
    <source>
        <strain evidence="3">CCTCC AA 2012012</strain>
    </source>
</reference>
<dbReference type="RefSeq" id="WP_350935368.1">
    <property type="nucleotide sequence ID" value="NZ_CP157762.1"/>
</dbReference>
<keyword evidence="1" id="KW-0723">Serine/threonine-protein kinase</keyword>
<gene>
    <name evidence="4" type="ORF">ABUL08_06215</name>
    <name evidence="3" type="ORF">VK199_06170</name>
</gene>